<proteinExistence type="predicted"/>
<accession>A0A369VZB4</accession>
<sequence length="131" mass="14354">MSIIIVTMLLASGAPCPGSTTPEVEQCLAADLARADAELNRYYTAAVTRLSKEREGTALAKLRASERAWIAYRDAECNAVYENWKGGTIRGAMALGCRTKITIARTMAIWQNWLTYADSTPAILPEPRTDD</sequence>
<evidence type="ECO:0000313" key="2">
    <source>
        <dbReference type="EMBL" id="RDE06402.1"/>
    </source>
</evidence>
<name>A0A369VZB4_9SPHN</name>
<comment type="caution">
    <text evidence="2">The sequence shown here is derived from an EMBL/GenBank/DDBJ whole genome shotgun (WGS) entry which is preliminary data.</text>
</comment>
<evidence type="ECO:0000313" key="3">
    <source>
        <dbReference type="Proteomes" id="UP000253918"/>
    </source>
</evidence>
<dbReference type="PANTHER" id="PTHR39176:SF1">
    <property type="entry name" value="PERIPLASMIC PROTEIN"/>
    <property type="match status" value="1"/>
</dbReference>
<dbReference type="EMBL" id="QQNB01000001">
    <property type="protein sequence ID" value="RDE06402.1"/>
    <property type="molecule type" value="Genomic_DNA"/>
</dbReference>
<protein>
    <submittedName>
        <fullName evidence="2">DUF1311 domain-containing protein</fullName>
    </submittedName>
</protein>
<dbReference type="AlphaFoldDB" id="A0A369VZB4"/>
<dbReference type="RefSeq" id="WP_114685984.1">
    <property type="nucleotide sequence ID" value="NZ_QQNB01000001.1"/>
</dbReference>
<organism evidence="2 3">
    <name type="scientific">Sphingomonas aracearum</name>
    <dbReference type="NCBI Taxonomy" id="2283317"/>
    <lineage>
        <taxon>Bacteria</taxon>
        <taxon>Pseudomonadati</taxon>
        <taxon>Pseudomonadota</taxon>
        <taxon>Alphaproteobacteria</taxon>
        <taxon>Sphingomonadales</taxon>
        <taxon>Sphingomonadaceae</taxon>
        <taxon>Sphingomonas</taxon>
    </lineage>
</organism>
<dbReference type="Proteomes" id="UP000253918">
    <property type="component" value="Unassembled WGS sequence"/>
</dbReference>
<feature type="domain" description="Lysozyme inhibitor LprI-like N-terminal" evidence="1">
    <location>
        <begin position="19"/>
        <end position="106"/>
    </location>
</feature>
<dbReference type="PANTHER" id="PTHR39176">
    <property type="entry name" value="PERIPLASMIC PROTEIN-RELATED"/>
    <property type="match status" value="1"/>
</dbReference>
<dbReference type="Gene3D" id="1.20.1270.180">
    <property type="match status" value="1"/>
</dbReference>
<gene>
    <name evidence="2" type="ORF">DVW87_01370</name>
</gene>
<dbReference type="Pfam" id="PF07007">
    <property type="entry name" value="LprI"/>
    <property type="match status" value="1"/>
</dbReference>
<reference evidence="2 3" key="1">
    <citation type="submission" date="2018-07" db="EMBL/GenBank/DDBJ databases">
        <title>a novel species of Sphingomonas isolated from the rhizosphere soil of Araceae plant.</title>
        <authorList>
            <person name="Zhiyong W."/>
            <person name="Qinglan Z."/>
            <person name="Zhiwei F."/>
            <person name="Ding X."/>
            <person name="Gejiao W."/>
            <person name="Shixue Z."/>
        </authorList>
    </citation>
    <scope>NUCLEOTIDE SEQUENCE [LARGE SCALE GENOMIC DNA]</scope>
    <source>
        <strain evidence="2 3">WZY 27</strain>
    </source>
</reference>
<evidence type="ECO:0000259" key="1">
    <source>
        <dbReference type="Pfam" id="PF07007"/>
    </source>
</evidence>
<dbReference type="InterPro" id="IPR009739">
    <property type="entry name" value="LprI-like_N"/>
</dbReference>
<keyword evidence="3" id="KW-1185">Reference proteome</keyword>
<dbReference type="OrthoDB" id="7340239at2"/>